<proteinExistence type="predicted"/>
<sequence>MHCVEISSNSLVWTLSGRHLIIHSTSVSKHATDYNDILIDLSLAERNCPYEASSKIAGFQLNSKEKSIKCVTVYKRNEKTIDDADAFCEEAFGNSSKRLDRIDDASAIKIANDDAGSVKLVLLEHSRAAACQVYENGEVRNKTPCSDVWNRFACVHEPIELCEIVGSCAFNMNTSVCKFTFTRFRWSRAHADLRPCEELKDCWCDPCESTAWSGWHSDSDTREIIRKVIDKCENEGTLNRKKTMCSCKTGFTGLTCENKPLGGISFVLLVVVLCVASFSILILVFVIRCCKIRRKDKFQESFSQCRSTYWEPRGNSRATASARTRRSSPKRKESSRSKKDAQCSPSAKRRQVEQPSAPALQDYEVPKVH</sequence>
<dbReference type="Proteomes" id="UP000046395">
    <property type="component" value="Unassembled WGS sequence"/>
</dbReference>
<keyword evidence="2" id="KW-0472">Membrane</keyword>
<evidence type="ECO:0000256" key="1">
    <source>
        <dbReference type="SAM" id="MobiDB-lite"/>
    </source>
</evidence>
<accession>A0A5S6QJK0</accession>
<keyword evidence="2" id="KW-1133">Transmembrane helix</keyword>
<protein>
    <submittedName>
        <fullName evidence="6">EGF-like domain-containing protein</fullName>
    </submittedName>
</protein>
<dbReference type="AlphaFoldDB" id="A0A5S6QJK0"/>
<evidence type="ECO:0000313" key="6">
    <source>
        <dbReference type="WBParaSite" id="TMUE_2000007378.1"/>
    </source>
</evidence>
<dbReference type="InterPro" id="IPR000742">
    <property type="entry name" value="EGF"/>
</dbReference>
<evidence type="ECO:0000259" key="3">
    <source>
        <dbReference type="PROSITE" id="PS00022"/>
    </source>
</evidence>
<dbReference type="WBParaSite" id="TMUE_2000007378.1">
    <property type="protein sequence ID" value="TMUE_2000007378.1"/>
    <property type="gene ID" value="WBGene00285626"/>
</dbReference>
<feature type="compositionally biased region" description="Basic and acidic residues" evidence="1">
    <location>
        <begin position="330"/>
        <end position="341"/>
    </location>
</feature>
<evidence type="ECO:0000313" key="5">
    <source>
        <dbReference type="Proteomes" id="UP000046395"/>
    </source>
</evidence>
<feature type="domain" description="EGF-like" evidence="3 4">
    <location>
        <begin position="245"/>
        <end position="256"/>
    </location>
</feature>
<keyword evidence="5" id="KW-1185">Reference proteome</keyword>
<reference evidence="6" key="1">
    <citation type="submission" date="2019-12" db="UniProtKB">
        <authorList>
            <consortium name="WormBaseParasite"/>
        </authorList>
    </citation>
    <scope>IDENTIFICATION</scope>
</reference>
<name>A0A5S6QJK0_TRIMR</name>
<dbReference type="PROSITE" id="PS00022">
    <property type="entry name" value="EGF_1"/>
    <property type="match status" value="1"/>
</dbReference>
<dbReference type="PROSITE" id="PS01186">
    <property type="entry name" value="EGF_2"/>
    <property type="match status" value="1"/>
</dbReference>
<organism evidence="5 6">
    <name type="scientific">Trichuris muris</name>
    <name type="common">Mouse whipworm</name>
    <dbReference type="NCBI Taxonomy" id="70415"/>
    <lineage>
        <taxon>Eukaryota</taxon>
        <taxon>Metazoa</taxon>
        <taxon>Ecdysozoa</taxon>
        <taxon>Nematoda</taxon>
        <taxon>Enoplea</taxon>
        <taxon>Dorylaimia</taxon>
        <taxon>Trichinellida</taxon>
        <taxon>Trichuridae</taxon>
        <taxon>Trichuris</taxon>
    </lineage>
</organism>
<feature type="transmembrane region" description="Helical" evidence="2">
    <location>
        <begin position="264"/>
        <end position="287"/>
    </location>
</feature>
<evidence type="ECO:0000256" key="2">
    <source>
        <dbReference type="SAM" id="Phobius"/>
    </source>
</evidence>
<dbReference type="Gene3D" id="2.10.25.10">
    <property type="entry name" value="Laminin"/>
    <property type="match status" value="1"/>
</dbReference>
<evidence type="ECO:0000259" key="4">
    <source>
        <dbReference type="PROSITE" id="PS01186"/>
    </source>
</evidence>
<feature type="region of interest" description="Disordered" evidence="1">
    <location>
        <begin position="316"/>
        <end position="369"/>
    </location>
</feature>
<keyword evidence="2" id="KW-0812">Transmembrane</keyword>